<dbReference type="PANTHER" id="PTHR33365:SF7">
    <property type="entry name" value="TAT PATHWAY SIGNAL SEQUENCE"/>
    <property type="match status" value="1"/>
</dbReference>
<dbReference type="KEGG" id="trg:TRUGW13939_07914"/>
<evidence type="ECO:0000313" key="2">
    <source>
        <dbReference type="EMBL" id="QKX60768.1"/>
    </source>
</evidence>
<evidence type="ECO:0000256" key="1">
    <source>
        <dbReference type="ARBA" id="ARBA00035112"/>
    </source>
</evidence>
<dbReference type="RefSeq" id="XP_035346944.1">
    <property type="nucleotide sequence ID" value="XM_035491051.1"/>
</dbReference>
<dbReference type="Pfam" id="PF11807">
    <property type="entry name" value="UstYa"/>
    <property type="match status" value="1"/>
</dbReference>
<dbReference type="Proteomes" id="UP000509510">
    <property type="component" value="Chromosome IV"/>
</dbReference>
<dbReference type="GO" id="GO:0043386">
    <property type="term" value="P:mycotoxin biosynthetic process"/>
    <property type="evidence" value="ECO:0007669"/>
    <property type="project" value="InterPro"/>
</dbReference>
<protein>
    <submittedName>
        <fullName evidence="2">Uncharacterized protein</fullName>
    </submittedName>
</protein>
<comment type="similarity">
    <text evidence="1">Belongs to the ustYa family.</text>
</comment>
<proteinExistence type="inferred from homology"/>
<dbReference type="AlphaFoldDB" id="A0A7H8R440"/>
<dbReference type="GeneID" id="55995404"/>
<dbReference type="InterPro" id="IPR021765">
    <property type="entry name" value="UstYa-like"/>
</dbReference>
<sequence length="170" mass="19560">MVWNPFAGKLRPELDEAWHSLFENNIHVTKEDLQFHNITSLPMASDGHGPNGDEEWVDQLGVFHELHCLKRIRHWVYRDYYLENATESVLIEESAHVDHCIELLREAILYHADTTLSGFRWIKADGATHLTVEAPGYHICVAWDKLRAWNDERAVEAFESGVLAAPDDSQ</sequence>
<dbReference type="EMBL" id="CP055901">
    <property type="protein sequence ID" value="QKX60768.1"/>
    <property type="molecule type" value="Genomic_DNA"/>
</dbReference>
<dbReference type="OrthoDB" id="3687641at2759"/>
<gene>
    <name evidence="2" type="ORF">TRUGW13939_07914</name>
</gene>
<name>A0A7H8R440_TALRU</name>
<reference evidence="3" key="1">
    <citation type="submission" date="2020-06" db="EMBL/GenBank/DDBJ databases">
        <title>A chromosome-scale genome assembly of Talaromyces rugulosus W13939.</title>
        <authorList>
            <person name="Wang B."/>
            <person name="Guo L."/>
            <person name="Ye K."/>
            <person name="Wang L."/>
        </authorList>
    </citation>
    <scope>NUCLEOTIDE SEQUENCE [LARGE SCALE GENOMIC DNA]</scope>
    <source>
        <strain evidence="3">W13939</strain>
    </source>
</reference>
<dbReference type="PANTHER" id="PTHR33365">
    <property type="entry name" value="YALI0B05434P"/>
    <property type="match status" value="1"/>
</dbReference>
<keyword evidence="3" id="KW-1185">Reference proteome</keyword>
<evidence type="ECO:0000313" key="3">
    <source>
        <dbReference type="Proteomes" id="UP000509510"/>
    </source>
</evidence>
<organism evidence="2 3">
    <name type="scientific">Talaromyces rugulosus</name>
    <name type="common">Penicillium rugulosum</name>
    <dbReference type="NCBI Taxonomy" id="121627"/>
    <lineage>
        <taxon>Eukaryota</taxon>
        <taxon>Fungi</taxon>
        <taxon>Dikarya</taxon>
        <taxon>Ascomycota</taxon>
        <taxon>Pezizomycotina</taxon>
        <taxon>Eurotiomycetes</taxon>
        <taxon>Eurotiomycetidae</taxon>
        <taxon>Eurotiales</taxon>
        <taxon>Trichocomaceae</taxon>
        <taxon>Talaromyces</taxon>
        <taxon>Talaromyces sect. Islandici</taxon>
    </lineage>
</organism>
<accession>A0A7H8R440</accession>